<feature type="non-terminal residue" evidence="2">
    <location>
        <position position="216"/>
    </location>
</feature>
<comment type="caution">
    <text evidence="2">The sequence shown here is derived from an EMBL/GenBank/DDBJ whole genome shotgun (WGS) entry which is preliminary data.</text>
</comment>
<dbReference type="InterPro" id="IPR027417">
    <property type="entry name" value="P-loop_NTPase"/>
</dbReference>
<organism evidence="2 3">
    <name type="scientific">Candidatus Tanganyikabacteria bacterium</name>
    <dbReference type="NCBI Taxonomy" id="2961651"/>
    <lineage>
        <taxon>Bacteria</taxon>
        <taxon>Bacillati</taxon>
        <taxon>Candidatus Sericytochromatia</taxon>
        <taxon>Candidatus Tanganyikabacteria</taxon>
    </lineage>
</organism>
<proteinExistence type="predicted"/>
<evidence type="ECO:0000313" key="2">
    <source>
        <dbReference type="EMBL" id="MBM3274767.1"/>
    </source>
</evidence>
<dbReference type="Gene3D" id="3.40.50.300">
    <property type="entry name" value="P-loop containing nucleotide triphosphate hydrolases"/>
    <property type="match status" value="1"/>
</dbReference>
<reference evidence="2 3" key="1">
    <citation type="submission" date="2019-03" db="EMBL/GenBank/DDBJ databases">
        <title>Lake Tanganyika Metagenome-Assembled Genomes (MAGs).</title>
        <authorList>
            <person name="Tran P."/>
        </authorList>
    </citation>
    <scope>NUCLEOTIDE SEQUENCE [LARGE SCALE GENOMIC DNA]</scope>
    <source>
        <strain evidence="2">K_DeepCast_65m_m2_236</strain>
    </source>
</reference>
<evidence type="ECO:0000256" key="1">
    <source>
        <dbReference type="SAM" id="MobiDB-lite"/>
    </source>
</evidence>
<dbReference type="EMBL" id="VGJX01000321">
    <property type="protein sequence ID" value="MBM3274767.1"/>
    <property type="molecule type" value="Genomic_DNA"/>
</dbReference>
<sequence>MRIFIGREEALEALQSDLLGPSRYTIANLHGIGGVGKTTLKAEVLLRLQEAGARIPVFHADENLARSDLGEFLAALADSLHSPWEGEPADFARIRRARHRLRELKGRLTRERDAALLDRGLKVALSGLARRALLAKAPPDQPSSVVALPGGPVLTATVAMPGALPHGAGGTPAVPGAGETHGLSGGDGSSRLTGLARPGTSASRAVTATLPAAAPA</sequence>
<protein>
    <submittedName>
        <fullName evidence="2">ATP-binding protein</fullName>
    </submittedName>
</protein>
<gene>
    <name evidence="2" type="ORF">FJZ00_06420</name>
</gene>
<name>A0A937X5N8_9BACT</name>
<dbReference type="SUPFAM" id="SSF52540">
    <property type="entry name" value="P-loop containing nucleoside triphosphate hydrolases"/>
    <property type="match status" value="1"/>
</dbReference>
<dbReference type="GO" id="GO:0005524">
    <property type="term" value="F:ATP binding"/>
    <property type="evidence" value="ECO:0007669"/>
    <property type="project" value="UniProtKB-KW"/>
</dbReference>
<dbReference type="AlphaFoldDB" id="A0A937X5N8"/>
<evidence type="ECO:0000313" key="3">
    <source>
        <dbReference type="Proteomes" id="UP000703893"/>
    </source>
</evidence>
<feature type="region of interest" description="Disordered" evidence="1">
    <location>
        <begin position="166"/>
        <end position="216"/>
    </location>
</feature>
<dbReference type="Proteomes" id="UP000703893">
    <property type="component" value="Unassembled WGS sequence"/>
</dbReference>
<feature type="compositionally biased region" description="Low complexity" evidence="1">
    <location>
        <begin position="202"/>
        <end position="216"/>
    </location>
</feature>
<keyword evidence="2" id="KW-0547">Nucleotide-binding</keyword>
<keyword evidence="2" id="KW-0067">ATP-binding</keyword>
<accession>A0A937X5N8</accession>